<protein>
    <submittedName>
        <fullName evidence="2">Uncharacterized protein</fullName>
    </submittedName>
</protein>
<feature type="region of interest" description="Disordered" evidence="1">
    <location>
        <begin position="35"/>
        <end position="55"/>
    </location>
</feature>
<sequence>MFVAFIHDSISLCNEKFCYRDFNLLSYGAEAEEDEEESAILKKKSSGMGKSARDH</sequence>
<dbReference type="Proteomes" id="UP000250275">
    <property type="component" value="Unassembled WGS sequence"/>
</dbReference>
<keyword evidence="3" id="KW-1185">Reference proteome</keyword>
<gene>
    <name evidence="2" type="ORF">WN48_03289</name>
</gene>
<accession>A0A310SCL7</accession>
<evidence type="ECO:0000313" key="3">
    <source>
        <dbReference type="Proteomes" id="UP000250275"/>
    </source>
</evidence>
<organism evidence="2 3">
    <name type="scientific">Eufriesea mexicana</name>
    <dbReference type="NCBI Taxonomy" id="516756"/>
    <lineage>
        <taxon>Eukaryota</taxon>
        <taxon>Metazoa</taxon>
        <taxon>Ecdysozoa</taxon>
        <taxon>Arthropoda</taxon>
        <taxon>Hexapoda</taxon>
        <taxon>Insecta</taxon>
        <taxon>Pterygota</taxon>
        <taxon>Neoptera</taxon>
        <taxon>Endopterygota</taxon>
        <taxon>Hymenoptera</taxon>
        <taxon>Apocrita</taxon>
        <taxon>Aculeata</taxon>
        <taxon>Apoidea</taxon>
        <taxon>Anthophila</taxon>
        <taxon>Apidae</taxon>
        <taxon>Eufriesea</taxon>
    </lineage>
</organism>
<evidence type="ECO:0000313" key="2">
    <source>
        <dbReference type="EMBL" id="OAD52057.1"/>
    </source>
</evidence>
<evidence type="ECO:0000256" key="1">
    <source>
        <dbReference type="SAM" id="MobiDB-lite"/>
    </source>
</evidence>
<dbReference type="EMBL" id="KQ777679">
    <property type="protein sequence ID" value="OAD52057.1"/>
    <property type="molecule type" value="Genomic_DNA"/>
</dbReference>
<dbReference type="AlphaFoldDB" id="A0A310SCL7"/>
<reference evidence="2 3" key="1">
    <citation type="submission" date="2015-07" db="EMBL/GenBank/DDBJ databases">
        <title>The genome of Eufriesea mexicana.</title>
        <authorList>
            <person name="Pan H."/>
            <person name="Kapheim K."/>
        </authorList>
    </citation>
    <scope>NUCLEOTIDE SEQUENCE [LARGE SCALE GENOMIC DNA]</scope>
    <source>
        <strain evidence="2">0111107269</strain>
        <tissue evidence="2">Whole body</tissue>
    </source>
</reference>
<proteinExistence type="predicted"/>
<name>A0A310SCL7_9HYME</name>